<dbReference type="PANTHER" id="PTHR36302">
    <property type="entry name" value="BLR7088 PROTEIN"/>
    <property type="match status" value="1"/>
</dbReference>
<proteinExistence type="predicted"/>
<dbReference type="STRING" id="595536.GCA_000178815_02663"/>
<dbReference type="InterPro" id="IPR036182">
    <property type="entry name" value="PCuAC_sf"/>
</dbReference>
<dbReference type="InterPro" id="IPR007410">
    <property type="entry name" value="LpqE-like"/>
</dbReference>
<dbReference type="SUPFAM" id="SSF110087">
    <property type="entry name" value="DR1885-like metal-binding protein"/>
    <property type="match status" value="1"/>
</dbReference>
<dbReference type="Pfam" id="PF04314">
    <property type="entry name" value="PCuAC"/>
    <property type="match status" value="1"/>
</dbReference>
<dbReference type="InterPro" id="IPR058248">
    <property type="entry name" value="Lxx211020-like"/>
</dbReference>
<dbReference type="Proteomes" id="UP000230709">
    <property type="component" value="Chromosome"/>
</dbReference>
<name>A0A2D2D0U2_METT3</name>
<dbReference type="AlphaFoldDB" id="A0A2D2D0U2"/>
<reference evidence="2" key="1">
    <citation type="submission" date="2017-10" db="EMBL/GenBank/DDBJ databases">
        <title>Completed PacBio SMRT sequence of Methylosinus trichosporium OB3b reveals presence of a third large plasmid.</title>
        <authorList>
            <person name="Charles T.C."/>
            <person name="Lynch M.D.J."/>
            <person name="Heil J.R."/>
            <person name="Cheng J."/>
        </authorList>
    </citation>
    <scope>NUCLEOTIDE SEQUENCE [LARGE SCALE GENOMIC DNA]</scope>
    <source>
        <strain evidence="2">OB3b</strain>
    </source>
</reference>
<gene>
    <name evidence="1" type="ORF">CQW49_12515</name>
</gene>
<keyword evidence="2" id="KW-1185">Reference proteome</keyword>
<evidence type="ECO:0000313" key="2">
    <source>
        <dbReference type="Proteomes" id="UP000230709"/>
    </source>
</evidence>
<dbReference type="PANTHER" id="PTHR36302:SF1">
    <property type="entry name" value="COPPER CHAPERONE PCU(A)C"/>
    <property type="match status" value="1"/>
</dbReference>
<dbReference type="KEGG" id="mtw:CQW49_12515"/>
<protein>
    <submittedName>
        <fullName evidence="1">Copper chaperone PCu(A)C</fullName>
    </submittedName>
</protein>
<dbReference type="Gene3D" id="2.60.40.1890">
    <property type="entry name" value="PCu(A)C copper chaperone"/>
    <property type="match status" value="1"/>
</dbReference>
<organism evidence="1 2">
    <name type="scientific">Methylosinus trichosporium (strain ATCC 35070 / NCIMB 11131 / UNIQEM 75 / OB3b)</name>
    <dbReference type="NCBI Taxonomy" id="595536"/>
    <lineage>
        <taxon>Bacteria</taxon>
        <taxon>Pseudomonadati</taxon>
        <taxon>Pseudomonadota</taxon>
        <taxon>Alphaproteobacteria</taxon>
        <taxon>Hyphomicrobiales</taxon>
        <taxon>Methylocystaceae</taxon>
        <taxon>Methylosinus</taxon>
    </lineage>
</organism>
<dbReference type="EMBL" id="CP023737">
    <property type="protein sequence ID" value="ATQ68613.1"/>
    <property type="molecule type" value="Genomic_DNA"/>
</dbReference>
<evidence type="ECO:0000313" key="1">
    <source>
        <dbReference type="EMBL" id="ATQ68613.1"/>
    </source>
</evidence>
<accession>A0A2D2D0U2</accession>
<sequence>MHRSLSLLPALRLSRRDRLLLLLLACMICIAAAALTRGEASSPIVVAAARCAPTFAGAKVGSCTLVLRNPGRSADRLVAIATDAADRVEIHSMSVADGVMQMRRLPQGVEIAAGATVDFHDRGYHLMLLDLKEPLTAGGSIDADLFFERAGALPVAFRVEDMER</sequence>